<comment type="caution">
    <text evidence="1">The sequence shown here is derived from an EMBL/GenBank/DDBJ whole genome shotgun (WGS) entry which is preliminary data.</text>
</comment>
<name>A0A1Y2HCY3_9FUNG</name>
<dbReference type="Proteomes" id="UP000193411">
    <property type="component" value="Unassembled WGS sequence"/>
</dbReference>
<evidence type="ECO:0000313" key="1">
    <source>
        <dbReference type="EMBL" id="ORZ32436.1"/>
    </source>
</evidence>
<evidence type="ECO:0000313" key="2">
    <source>
        <dbReference type="Proteomes" id="UP000193411"/>
    </source>
</evidence>
<keyword evidence="2" id="KW-1185">Reference proteome</keyword>
<gene>
    <name evidence="1" type="ORF">BCR44DRAFT_1238180</name>
</gene>
<protein>
    <submittedName>
        <fullName evidence="1">Uncharacterized protein</fullName>
    </submittedName>
</protein>
<organism evidence="1 2">
    <name type="scientific">Catenaria anguillulae PL171</name>
    <dbReference type="NCBI Taxonomy" id="765915"/>
    <lineage>
        <taxon>Eukaryota</taxon>
        <taxon>Fungi</taxon>
        <taxon>Fungi incertae sedis</taxon>
        <taxon>Blastocladiomycota</taxon>
        <taxon>Blastocladiomycetes</taxon>
        <taxon>Blastocladiales</taxon>
        <taxon>Catenariaceae</taxon>
        <taxon>Catenaria</taxon>
    </lineage>
</organism>
<dbReference type="AlphaFoldDB" id="A0A1Y2HCY3"/>
<sequence>MVILTWSGLYTFRYTFSRLGAVNYLLYSFSHAAMDSLNDSTASRHGPIAGYDGLAMTDHAHRRAFEGMLFHALDTAREILDSGQDPIDNIDRLHLIGEELDDMFAMVSRQQGYIAQWWIDERLNEIASLKSRIQAVSYTSKLVSPTARLFCLLVIDWRPPAGRYPARSHSVSAQHIKLGRFKDRRVFRHQRSHPAPPHQRVRHPATDHIRYPDRCAARPPCQTVCGSAPERRLAHDLGFCPQHLASTSTALAYSRIPQARQPNRRRLALEGDHPAAAVPCRRIHGPLAQRRVA</sequence>
<reference evidence="1 2" key="1">
    <citation type="submission" date="2016-07" db="EMBL/GenBank/DDBJ databases">
        <title>Pervasive Adenine N6-methylation of Active Genes in Fungi.</title>
        <authorList>
            <consortium name="DOE Joint Genome Institute"/>
            <person name="Mondo S.J."/>
            <person name="Dannebaum R.O."/>
            <person name="Kuo R.C."/>
            <person name="Labutti K."/>
            <person name="Haridas S."/>
            <person name="Kuo A."/>
            <person name="Salamov A."/>
            <person name="Ahrendt S.R."/>
            <person name="Lipzen A."/>
            <person name="Sullivan W."/>
            <person name="Andreopoulos W.B."/>
            <person name="Clum A."/>
            <person name="Lindquist E."/>
            <person name="Daum C."/>
            <person name="Ramamoorthy G.K."/>
            <person name="Gryganskyi A."/>
            <person name="Culley D."/>
            <person name="Magnuson J.K."/>
            <person name="James T.Y."/>
            <person name="O'Malley M.A."/>
            <person name="Stajich J.E."/>
            <person name="Spatafora J.W."/>
            <person name="Visel A."/>
            <person name="Grigoriev I.V."/>
        </authorList>
    </citation>
    <scope>NUCLEOTIDE SEQUENCE [LARGE SCALE GENOMIC DNA]</scope>
    <source>
        <strain evidence="1 2">PL171</strain>
    </source>
</reference>
<accession>A0A1Y2HCY3</accession>
<proteinExistence type="predicted"/>
<dbReference type="EMBL" id="MCFL01000046">
    <property type="protein sequence ID" value="ORZ32436.1"/>
    <property type="molecule type" value="Genomic_DNA"/>
</dbReference>